<evidence type="ECO:0000256" key="9">
    <source>
        <dbReference type="RuleBase" id="RU366075"/>
    </source>
</evidence>
<dbReference type="AlphaFoldDB" id="A0A377PQS3"/>
<keyword evidence="7" id="KW-1015">Disulfide bond</keyword>
<evidence type="ECO:0000256" key="7">
    <source>
        <dbReference type="ARBA" id="ARBA00023157"/>
    </source>
</evidence>
<name>A0A377PQS3_9HELI</name>
<organism evidence="10 11">
    <name type="scientific">Helicobacter muridarum</name>
    <dbReference type="NCBI Taxonomy" id="216"/>
    <lineage>
        <taxon>Bacteria</taxon>
        <taxon>Pseudomonadati</taxon>
        <taxon>Campylobacterota</taxon>
        <taxon>Epsilonproteobacteria</taxon>
        <taxon>Campylobacterales</taxon>
        <taxon>Helicobacteraceae</taxon>
        <taxon>Helicobacter</taxon>
    </lineage>
</organism>
<dbReference type="Gene3D" id="1.25.40.10">
    <property type="entry name" value="Tetratricopeptide repeat domain"/>
    <property type="match status" value="1"/>
</dbReference>
<comment type="function">
    <text evidence="9">Hydrolyzes 6-aminopenicillinic acid and 7-aminocephalosporanic acid (ACA) derivatives.</text>
</comment>
<evidence type="ECO:0000256" key="5">
    <source>
        <dbReference type="ARBA" id="ARBA00022801"/>
    </source>
</evidence>
<evidence type="ECO:0000256" key="4">
    <source>
        <dbReference type="ARBA" id="ARBA00022737"/>
    </source>
</evidence>
<keyword evidence="6" id="KW-0802">TPR repeat</keyword>
<dbReference type="PANTHER" id="PTHR13891">
    <property type="entry name" value="CYTOCHROME C OXIDASE ASSEMBLY FACTOR 7"/>
    <property type="match status" value="1"/>
</dbReference>
<reference evidence="10 11" key="1">
    <citation type="submission" date="2018-06" db="EMBL/GenBank/DDBJ databases">
        <authorList>
            <consortium name="Pathogen Informatics"/>
            <person name="Doyle S."/>
        </authorList>
    </citation>
    <scope>NUCLEOTIDE SEQUENCE [LARGE SCALE GENOMIC DNA]</scope>
    <source>
        <strain evidence="10 11">NCTC12714</strain>
    </source>
</reference>
<dbReference type="Proteomes" id="UP000255139">
    <property type="component" value="Unassembled WGS sequence"/>
</dbReference>
<dbReference type="PANTHER" id="PTHR13891:SF1">
    <property type="entry name" value="CYTOCHROME C OXIDASE ASSEMBLY FACTOR 7"/>
    <property type="match status" value="1"/>
</dbReference>
<keyword evidence="9" id="KW-0964">Secreted</keyword>
<comment type="similarity">
    <text evidence="2 9">Belongs to the hcp beta-lactamase family.</text>
</comment>
<keyword evidence="5 9" id="KW-0378">Hydrolase</keyword>
<dbReference type="InterPro" id="IPR006597">
    <property type="entry name" value="Sel1-like"/>
</dbReference>
<dbReference type="EC" id="3.5.2.6" evidence="3 9"/>
<evidence type="ECO:0000256" key="8">
    <source>
        <dbReference type="ARBA" id="ARBA00023251"/>
    </source>
</evidence>
<keyword evidence="4" id="KW-0677">Repeat</keyword>
<dbReference type="GO" id="GO:0005576">
    <property type="term" value="C:extracellular region"/>
    <property type="evidence" value="ECO:0007669"/>
    <property type="project" value="UniProtKB-SubCell"/>
</dbReference>
<dbReference type="InterPro" id="IPR040239">
    <property type="entry name" value="HcpB-like"/>
</dbReference>
<evidence type="ECO:0000256" key="3">
    <source>
        <dbReference type="ARBA" id="ARBA00012865"/>
    </source>
</evidence>
<dbReference type="RefSeq" id="WP_052089501.1">
    <property type="nucleotide sequence ID" value="NZ_FZML01000017.1"/>
</dbReference>
<protein>
    <recommendedName>
        <fullName evidence="3 9">Beta-lactamase</fullName>
        <ecNumber evidence="3 9">3.5.2.6</ecNumber>
    </recommendedName>
</protein>
<evidence type="ECO:0000256" key="2">
    <source>
        <dbReference type="ARBA" id="ARBA00008486"/>
    </source>
</evidence>
<dbReference type="GO" id="GO:0008800">
    <property type="term" value="F:beta-lactamase activity"/>
    <property type="evidence" value="ECO:0007669"/>
    <property type="project" value="UniProtKB-UniRule"/>
</dbReference>
<gene>
    <name evidence="10" type="primary">hcpH</name>
    <name evidence="10" type="ORF">NCTC12714_00083</name>
</gene>
<dbReference type="SMART" id="SM00671">
    <property type="entry name" value="SEL1"/>
    <property type="match status" value="2"/>
</dbReference>
<evidence type="ECO:0000313" key="10">
    <source>
        <dbReference type="EMBL" id="STQ85308.1"/>
    </source>
</evidence>
<comment type="catalytic activity">
    <reaction evidence="1 9">
        <text>a beta-lactam + H2O = a substituted beta-amino acid</text>
        <dbReference type="Rhea" id="RHEA:20401"/>
        <dbReference type="ChEBI" id="CHEBI:15377"/>
        <dbReference type="ChEBI" id="CHEBI:35627"/>
        <dbReference type="ChEBI" id="CHEBI:140347"/>
        <dbReference type="EC" id="3.5.2.6"/>
    </reaction>
</comment>
<dbReference type="GO" id="GO:0046677">
    <property type="term" value="P:response to antibiotic"/>
    <property type="evidence" value="ECO:0007669"/>
    <property type="project" value="UniProtKB-KW"/>
</dbReference>
<keyword evidence="11" id="KW-1185">Reference proteome</keyword>
<dbReference type="InterPro" id="IPR011990">
    <property type="entry name" value="TPR-like_helical_dom_sf"/>
</dbReference>
<accession>A0A377PQS3</accession>
<evidence type="ECO:0000256" key="6">
    <source>
        <dbReference type="ARBA" id="ARBA00022803"/>
    </source>
</evidence>
<keyword evidence="8" id="KW-0046">Antibiotic resistance</keyword>
<dbReference type="SUPFAM" id="SSF81901">
    <property type="entry name" value="HCP-like"/>
    <property type="match status" value="1"/>
</dbReference>
<dbReference type="Pfam" id="PF08238">
    <property type="entry name" value="Sel1"/>
    <property type="match status" value="2"/>
</dbReference>
<evidence type="ECO:0000313" key="11">
    <source>
        <dbReference type="Proteomes" id="UP000255139"/>
    </source>
</evidence>
<proteinExistence type="inferred from homology"/>
<dbReference type="EMBL" id="UGJE01000002">
    <property type="protein sequence ID" value="STQ85308.1"/>
    <property type="molecule type" value="Genomic_DNA"/>
</dbReference>
<sequence length="263" mass="29835">MHNIYHRFIIQIICFLQYIKFHNLKIWLKVVTILFISISHAEQNSVQDSVEVIRIGPDSTVSSTTTQPKKPKSWENLDVLNVYEIRGVQDSKTMQNPTIKQSKANQPSYTVSDELKHMITRCTNNDKIACQQALAFADKHSTQCNLNSTEVCRTYASIFLIHNQRQKALNARQIACNGDNATACIEAWQLHKTGKGIKKDSKQGFALLKRSCDFKNADACYELAETYRTGIGVELNLRKAKELYSKSCDLGNSDACDAYNEFL</sequence>
<evidence type="ECO:0000256" key="1">
    <source>
        <dbReference type="ARBA" id="ARBA00001526"/>
    </source>
</evidence>
<comment type="subcellular location">
    <subcellularLocation>
        <location evidence="9">Secreted</location>
    </subcellularLocation>
</comment>